<evidence type="ECO:0000256" key="1">
    <source>
        <dbReference type="SAM" id="MobiDB-lite"/>
    </source>
</evidence>
<dbReference type="EMBL" id="JAYFSI010000001">
    <property type="protein sequence ID" value="MEA5359008.1"/>
    <property type="molecule type" value="Genomic_DNA"/>
</dbReference>
<keyword evidence="3" id="KW-1185">Reference proteome</keyword>
<gene>
    <name evidence="2" type="ORF">VA596_05630</name>
</gene>
<dbReference type="Pfam" id="PF05331">
    <property type="entry name" value="DUF742"/>
    <property type="match status" value="1"/>
</dbReference>
<evidence type="ECO:0000313" key="2">
    <source>
        <dbReference type="EMBL" id="MEA5359008.1"/>
    </source>
</evidence>
<accession>A0ABU5QYK9</accession>
<feature type="compositionally biased region" description="Basic and acidic residues" evidence="1">
    <location>
        <begin position="1"/>
        <end position="14"/>
    </location>
</feature>
<sequence>MDDGRLRGDGRLGDDFSGGWSEQPGPDDGREDWQSFRERVDREWRTRRVQASDSDPVREPPNWLTDSNAGQEPIRPIQPGSNEYRDRLLGGPGAELFGGSSGPLYDAADFAAYSNGRDRDYSSGPDSGELAAALPRQAHQEYVDEPPATEMETSGLVRPYFRTRGRTKATLDLAIEALISTSEQGRMLDRVRVPEHRSICDLCLDTRSVAEVAALLRLPLGVVRVLIGDVAGLGLVLVHSSNQNVGDRPSIEFMERVLSGLRRI</sequence>
<name>A0ABU5QYK9_9PSEU</name>
<dbReference type="InterPro" id="IPR007995">
    <property type="entry name" value="DUF742"/>
</dbReference>
<dbReference type="RefSeq" id="WP_323324242.1">
    <property type="nucleotide sequence ID" value="NZ_JAYFSI010000001.1"/>
</dbReference>
<dbReference type="Proteomes" id="UP001304298">
    <property type="component" value="Unassembled WGS sequence"/>
</dbReference>
<feature type="compositionally biased region" description="Basic and acidic residues" evidence="1">
    <location>
        <begin position="27"/>
        <end position="46"/>
    </location>
</feature>
<reference evidence="2 3" key="1">
    <citation type="submission" date="2023-12" db="EMBL/GenBank/DDBJ databases">
        <title>Amycolatopsis sp. V23-08.</title>
        <authorList>
            <person name="Somphong A."/>
        </authorList>
    </citation>
    <scope>NUCLEOTIDE SEQUENCE [LARGE SCALE GENOMIC DNA]</scope>
    <source>
        <strain evidence="2 3">V23-08</strain>
    </source>
</reference>
<dbReference type="PANTHER" id="PTHR36221:SF1">
    <property type="entry name" value="DUF742 DOMAIN-CONTAINING PROTEIN"/>
    <property type="match status" value="1"/>
</dbReference>
<evidence type="ECO:0000313" key="3">
    <source>
        <dbReference type="Proteomes" id="UP001304298"/>
    </source>
</evidence>
<proteinExistence type="predicted"/>
<organism evidence="2 3">
    <name type="scientific">Amycolatopsis heterodermiae</name>
    <dbReference type="NCBI Taxonomy" id="3110235"/>
    <lineage>
        <taxon>Bacteria</taxon>
        <taxon>Bacillati</taxon>
        <taxon>Actinomycetota</taxon>
        <taxon>Actinomycetes</taxon>
        <taxon>Pseudonocardiales</taxon>
        <taxon>Pseudonocardiaceae</taxon>
        <taxon>Amycolatopsis</taxon>
    </lineage>
</organism>
<comment type="caution">
    <text evidence="2">The sequence shown here is derived from an EMBL/GenBank/DDBJ whole genome shotgun (WGS) entry which is preliminary data.</text>
</comment>
<protein>
    <submittedName>
        <fullName evidence="2">DUF742 domain-containing protein</fullName>
    </submittedName>
</protein>
<feature type="region of interest" description="Disordered" evidence="1">
    <location>
        <begin position="1"/>
        <end position="88"/>
    </location>
</feature>
<dbReference type="PANTHER" id="PTHR36221">
    <property type="entry name" value="DUF742 DOMAIN-CONTAINING PROTEIN"/>
    <property type="match status" value="1"/>
</dbReference>